<evidence type="ECO:0000256" key="1">
    <source>
        <dbReference type="ARBA" id="ARBA00012725"/>
    </source>
</evidence>
<dbReference type="SUPFAM" id="SSF55205">
    <property type="entry name" value="EPT/RTPC-like"/>
    <property type="match status" value="1"/>
</dbReference>
<dbReference type="PANTHER" id="PTHR11096">
    <property type="entry name" value="RNA 3' TERMINAL PHOSPHATE CYCLASE"/>
    <property type="match status" value="1"/>
</dbReference>
<dbReference type="InterPro" id="IPR023797">
    <property type="entry name" value="RNA3'_phos_cyclase_dom"/>
</dbReference>
<dbReference type="InterPro" id="IPR000228">
    <property type="entry name" value="RNA3'_term_phos_cyc"/>
</dbReference>
<dbReference type="PANTHER" id="PTHR11096:SF0">
    <property type="entry name" value="RNA 3'-TERMINAL PHOSPHATE CYCLASE"/>
    <property type="match status" value="1"/>
</dbReference>
<dbReference type="SUPFAM" id="SSF52913">
    <property type="entry name" value="RNA 3'-terminal phosphate cyclase, RPTC, insert domain"/>
    <property type="match status" value="1"/>
</dbReference>
<dbReference type="InterPro" id="IPR037136">
    <property type="entry name" value="RNA3'_phos_cyclase_dom_sf"/>
</dbReference>
<dbReference type="Proteomes" id="UP000662873">
    <property type="component" value="Chromosome"/>
</dbReference>
<evidence type="ECO:0000256" key="2">
    <source>
        <dbReference type="ARBA" id="ARBA00024481"/>
    </source>
</evidence>
<dbReference type="InterPro" id="IPR013792">
    <property type="entry name" value="RNA3'P_cycl/enolpyr_Trfase_a/b"/>
</dbReference>
<dbReference type="Gene3D" id="3.30.360.20">
    <property type="entry name" value="RNA 3'-terminal phosphate cyclase, insert domain"/>
    <property type="match status" value="1"/>
</dbReference>
<evidence type="ECO:0000313" key="5">
    <source>
        <dbReference type="Proteomes" id="UP000662873"/>
    </source>
</evidence>
<gene>
    <name evidence="4" type="ORF">NPRO_05470</name>
</gene>
<reference evidence="4" key="1">
    <citation type="journal article" name="DNA Res.">
        <title>The physiological potential of anammox bacteria as revealed by their core genome structure.</title>
        <authorList>
            <person name="Okubo T."/>
            <person name="Toyoda A."/>
            <person name="Fukuhara K."/>
            <person name="Uchiyama I."/>
            <person name="Harigaya Y."/>
            <person name="Kuroiwa M."/>
            <person name="Suzuki T."/>
            <person name="Murakami Y."/>
            <person name="Suwa Y."/>
            <person name="Takami H."/>
        </authorList>
    </citation>
    <scope>NUCLEOTIDE SEQUENCE</scope>
    <source>
        <strain evidence="4">317325-2</strain>
    </source>
</reference>
<dbReference type="AlphaFoldDB" id="A0A809RT98"/>
<feature type="domain" description="RNA 3'-terminal phosphate cyclase" evidence="3">
    <location>
        <begin position="14"/>
        <end position="338"/>
    </location>
</feature>
<accession>A0A809RT98</accession>
<dbReference type="KEGG" id="npy:NPRO_05470"/>
<protein>
    <recommendedName>
        <fullName evidence="1">RNA 3'-terminal-phosphate cyclase (ATP)</fullName>
        <ecNumber evidence="1">6.5.1.4</ecNumber>
    </recommendedName>
</protein>
<evidence type="ECO:0000259" key="3">
    <source>
        <dbReference type="Pfam" id="PF01137"/>
    </source>
</evidence>
<evidence type="ECO:0000313" key="4">
    <source>
        <dbReference type="EMBL" id="BBO22952.1"/>
    </source>
</evidence>
<organism evidence="4 5">
    <name type="scientific">Candidatus Nitrosymbiomonas proteolyticus</name>
    <dbReference type="NCBI Taxonomy" id="2608984"/>
    <lineage>
        <taxon>Bacteria</taxon>
        <taxon>Bacillati</taxon>
        <taxon>Armatimonadota</taxon>
        <taxon>Armatimonadota incertae sedis</taxon>
        <taxon>Candidatus Nitrosymbiomonas</taxon>
    </lineage>
</organism>
<dbReference type="Gene3D" id="3.65.10.20">
    <property type="entry name" value="RNA 3'-terminal phosphate cyclase domain"/>
    <property type="match status" value="1"/>
</dbReference>
<dbReference type="GO" id="GO:0006396">
    <property type="term" value="P:RNA processing"/>
    <property type="evidence" value="ECO:0007669"/>
    <property type="project" value="InterPro"/>
</dbReference>
<dbReference type="EC" id="6.5.1.4" evidence="1"/>
<proteinExistence type="predicted"/>
<dbReference type="Pfam" id="PF01137">
    <property type="entry name" value="RTC"/>
    <property type="match status" value="1"/>
</dbReference>
<dbReference type="GO" id="GO:0003963">
    <property type="term" value="F:RNA-3'-phosphate cyclase activity"/>
    <property type="evidence" value="ECO:0007669"/>
    <property type="project" value="UniProtKB-EC"/>
</dbReference>
<sequence>MPLTTRPLTLDGAYGEGGASLVRTALVMSALTQTPVTVQNVRGAMRQGGLAAEDLTLLSALGSCCDAEVSGAEFRSREFSFVPQGRPHALKEPISHSNVPESDPSVAAMVVLNALLPVLCQTKAYSTVVAEGETYGHRILTYDYYEQVALSAYRAMGVHAYPHLIVAGYGKGARGTVELDVEPSVPHGIDWAERGPFEGAFARIALSEVSEGIGERGVAHFERLARGAGIELHVEYEVVPSVNPGVFVTVWGQFATARGGATAKGERGIRVESVVQSAFGAFLEWYSSGSTVDEFLADQVLVALAFAEGDSALRLHRVTQRLQTMVWVIKQFLPIHITLRGGLGEPGELTVRR</sequence>
<dbReference type="EMBL" id="AP021858">
    <property type="protein sequence ID" value="BBO22952.1"/>
    <property type="molecule type" value="Genomic_DNA"/>
</dbReference>
<dbReference type="InterPro" id="IPR036553">
    <property type="entry name" value="RPTC_insert"/>
</dbReference>
<name>A0A809RT98_9BACT</name>
<comment type="catalytic activity">
    <reaction evidence="2">
        <text>a 3'-end 3'-phospho-ribonucleotide-RNA + ATP = a 3'-end 2',3'-cyclophospho-ribonucleotide-RNA + AMP + diphosphate</text>
        <dbReference type="Rhea" id="RHEA:23976"/>
        <dbReference type="Rhea" id="RHEA-COMP:10463"/>
        <dbReference type="Rhea" id="RHEA-COMP:10464"/>
        <dbReference type="ChEBI" id="CHEBI:30616"/>
        <dbReference type="ChEBI" id="CHEBI:33019"/>
        <dbReference type="ChEBI" id="CHEBI:83062"/>
        <dbReference type="ChEBI" id="CHEBI:83064"/>
        <dbReference type="ChEBI" id="CHEBI:456215"/>
        <dbReference type="EC" id="6.5.1.4"/>
    </reaction>
</comment>